<evidence type="ECO:0000256" key="2">
    <source>
        <dbReference type="SAM" id="Phobius"/>
    </source>
</evidence>
<dbReference type="EMBL" id="HBIX01016296">
    <property type="protein sequence ID" value="CAE0719042.1"/>
    <property type="molecule type" value="Transcribed_RNA"/>
</dbReference>
<feature type="compositionally biased region" description="Low complexity" evidence="1">
    <location>
        <begin position="167"/>
        <end position="178"/>
    </location>
</feature>
<keyword evidence="2" id="KW-1133">Transmembrane helix</keyword>
<sequence length="668" mass="69803">MKRIIAIQKISKSKTSKSKTSKMDRRFHGHGLNHRFFIAVAATAVLCSTSFGKLPGVSSLSFNSGPVFSSKAMNNINNINNDNINNNNKQATTTAGNELPSWPATAGDAALRQVQFLAATVSESTETSVETNTGDSMLGTLKSRFLGRTRDRIKPVPGNDSDGSAGINGSNTISNTNSDALGRKLLASSPPSTNNGVFDNQNNRVISSSSKRNDQVWAALSNLEQDMQLLDNLAGQRPQLTALELIMLSASVTAASSSPWIMGGQLTEVLPPTAAAFSAAIGIGAEYVGRVAVADGKEVAAATICCASEAEGFLANSERAKAIMPLCVGVSATATTLSLLVPVLLTNTPSAVSMMNEFYLACPLISVLSAAVAALALQDTKVFCNQATSVGNRRFAKSGLVGRTWKSTGQQITNKTVIYRIKWRSFIFSVLPAPILGALVPGAALATKSVIVTAIAAAQVAYTLAEAEYCLARATDAVAIKARSAAVCDTYANQGARSAAILPFTSALSGLCAAATAAIVELPFLETLSASGTVVSLTGEMAIVGVLPLCSTLFAAAASVSKARCEVDAEAAVQAASTLALEYGDKDDDDPILRPFRGVAELIRLVSVSTLDSYQRIYRRVRVSILTKFKGVFRFLSFRTRRRGGSGGSSKGNDINSDGSAGVVPATA</sequence>
<keyword evidence="2" id="KW-0472">Membrane</keyword>
<reference evidence="3" key="1">
    <citation type="submission" date="2021-01" db="EMBL/GenBank/DDBJ databases">
        <authorList>
            <person name="Corre E."/>
            <person name="Pelletier E."/>
            <person name="Niang G."/>
            <person name="Scheremetjew M."/>
            <person name="Finn R."/>
            <person name="Kale V."/>
            <person name="Holt S."/>
            <person name="Cochrane G."/>
            <person name="Meng A."/>
            <person name="Brown T."/>
            <person name="Cohen L."/>
        </authorList>
    </citation>
    <scope>NUCLEOTIDE SEQUENCE</scope>
    <source>
        <strain evidence="3">10249 10 AB</strain>
    </source>
</reference>
<proteinExistence type="predicted"/>
<gene>
    <name evidence="3" type="ORF">PAUS00366_LOCUS11796</name>
</gene>
<dbReference type="AlphaFoldDB" id="A0A7S4AKK1"/>
<name>A0A7S4AKK1_9STRA</name>
<evidence type="ECO:0000313" key="3">
    <source>
        <dbReference type="EMBL" id="CAE0719042.1"/>
    </source>
</evidence>
<feature type="transmembrane region" description="Helical" evidence="2">
    <location>
        <begin position="358"/>
        <end position="377"/>
    </location>
</feature>
<feature type="region of interest" description="Disordered" evidence="1">
    <location>
        <begin position="642"/>
        <end position="668"/>
    </location>
</feature>
<feature type="region of interest" description="Disordered" evidence="1">
    <location>
        <begin position="146"/>
        <end position="203"/>
    </location>
</feature>
<accession>A0A7S4AKK1</accession>
<organism evidence="3">
    <name type="scientific">Pseudo-nitzschia australis</name>
    <dbReference type="NCBI Taxonomy" id="44445"/>
    <lineage>
        <taxon>Eukaryota</taxon>
        <taxon>Sar</taxon>
        <taxon>Stramenopiles</taxon>
        <taxon>Ochrophyta</taxon>
        <taxon>Bacillariophyta</taxon>
        <taxon>Bacillariophyceae</taxon>
        <taxon>Bacillariophycidae</taxon>
        <taxon>Bacillariales</taxon>
        <taxon>Bacillariaceae</taxon>
        <taxon>Pseudo-nitzschia</taxon>
    </lineage>
</organism>
<evidence type="ECO:0000256" key="1">
    <source>
        <dbReference type="SAM" id="MobiDB-lite"/>
    </source>
</evidence>
<protein>
    <submittedName>
        <fullName evidence="3">Uncharacterized protein</fullName>
    </submittedName>
</protein>
<keyword evidence="2" id="KW-0812">Transmembrane</keyword>
<feature type="compositionally biased region" description="Polar residues" evidence="1">
    <location>
        <begin position="189"/>
        <end position="203"/>
    </location>
</feature>
<feature type="transmembrane region" description="Helical" evidence="2">
    <location>
        <begin position="323"/>
        <end position="346"/>
    </location>
</feature>